<reference evidence="1" key="1">
    <citation type="submission" date="2021-07" db="EMBL/GenBank/DDBJ databases">
        <title>Characterization of violacein-producing bacteria and related species.</title>
        <authorList>
            <person name="Wilson H.S."/>
            <person name="De Leon M.E."/>
        </authorList>
    </citation>
    <scope>NUCLEOTIDE SEQUENCE</scope>
    <source>
        <strain evidence="1">HSC-15S17</strain>
    </source>
</reference>
<comment type="caution">
    <text evidence="1">The sequence shown here is derived from an EMBL/GenBank/DDBJ whole genome shotgun (WGS) entry which is preliminary data.</text>
</comment>
<accession>A0AA41L2A4</accession>
<evidence type="ECO:0000313" key="3">
    <source>
        <dbReference type="Proteomes" id="UP001155901"/>
    </source>
</evidence>
<sequence length="391" mass="43104">MSGLLTVVLGVACVAPARAELSDTIHPFAAVSRNYDANLFRLPDGAAGAGGERDDTTTQYRGGVVFERPLGRQLLTGRVEASRVAFARNDSLDYNGKDAAADLAWMLGNHLDGHLGVTYAQTLTSFSDFHISEQNLRVQRREYVDGGWRLHPSWRVHGAYSTQKSTYSLAAQKFNDRTEDDASVGLDYLASSGSRVGLQVGRQKGAYPNHLLLGFIPIDDSYTQNDVKLNVQWIFSATSQFQMLAGRARRTHNFLDTRDASGVNGSASFNWSMLRKLRMNSSVWRRFTAVESTSVSNSINTGALLTGDWELTGKTAATFSARQEKRDFIVIPGVTALRSLDDRTRNVSAGLSYQPTQQIQLALNLFRETRSGNELTNYHTHGTSFSASVQF</sequence>
<dbReference type="NCBIfam" id="TIGR03014">
    <property type="entry name" value="EpsL"/>
    <property type="match status" value="1"/>
</dbReference>
<dbReference type="RefSeq" id="WP_217940636.1">
    <property type="nucleotide sequence ID" value="NZ_JAHTGR010000002.1"/>
</dbReference>
<dbReference type="Proteomes" id="UP001162889">
    <property type="component" value="Unassembled WGS sequence"/>
</dbReference>
<organism evidence="1 3">
    <name type="scientific">Duganella violaceipulchra</name>
    <dbReference type="NCBI Taxonomy" id="2849652"/>
    <lineage>
        <taxon>Bacteria</taxon>
        <taxon>Pseudomonadati</taxon>
        <taxon>Pseudomonadota</taxon>
        <taxon>Betaproteobacteria</taxon>
        <taxon>Burkholderiales</taxon>
        <taxon>Oxalobacteraceae</taxon>
        <taxon>Telluria group</taxon>
        <taxon>Duganella</taxon>
    </lineage>
</organism>
<dbReference type="Proteomes" id="UP001155901">
    <property type="component" value="Unassembled WGS sequence"/>
</dbReference>
<keyword evidence="4" id="KW-1185">Reference proteome</keyword>
<proteinExistence type="predicted"/>
<evidence type="ECO:0000313" key="2">
    <source>
        <dbReference type="EMBL" id="MCP2010323.1"/>
    </source>
</evidence>
<name>A0AA41L2A4_9BURK</name>
<dbReference type="EMBL" id="JAHTGR010000002">
    <property type="protein sequence ID" value="MBV6319959.1"/>
    <property type="molecule type" value="Genomic_DNA"/>
</dbReference>
<dbReference type="EMBL" id="JALJZU010000008">
    <property type="protein sequence ID" value="MCP2010323.1"/>
    <property type="molecule type" value="Genomic_DNA"/>
</dbReference>
<gene>
    <name evidence="1" type="ORF">KVP70_03350</name>
    <name evidence="2" type="ORF">L1274_004063</name>
</gene>
<reference evidence="2" key="2">
    <citation type="submission" date="2022-03" db="EMBL/GenBank/DDBJ databases">
        <title>Genome Encyclopedia of Bacteria and Archaea VI: Functional Genomics of Type Strains.</title>
        <authorList>
            <person name="Whitman W."/>
        </authorList>
    </citation>
    <scope>NUCLEOTIDE SEQUENCE</scope>
    <source>
        <strain evidence="2">HSC-15S17</strain>
    </source>
</reference>
<dbReference type="InterPro" id="IPR017465">
    <property type="entry name" value="EpsL_proteobac"/>
</dbReference>
<evidence type="ECO:0000313" key="4">
    <source>
        <dbReference type="Proteomes" id="UP001162889"/>
    </source>
</evidence>
<evidence type="ECO:0000313" key="1">
    <source>
        <dbReference type="EMBL" id="MBV6319959.1"/>
    </source>
</evidence>
<protein>
    <submittedName>
        <fullName evidence="2">Exopolysaccharide biosynthesis operon protein EpsL</fullName>
    </submittedName>
</protein>
<dbReference type="AlphaFoldDB" id="A0AA41L2A4"/>